<feature type="compositionally biased region" description="Polar residues" evidence="2">
    <location>
        <begin position="1"/>
        <end position="12"/>
    </location>
</feature>
<dbReference type="Pfam" id="PF13920">
    <property type="entry name" value="zf-C3HC4_3"/>
    <property type="match status" value="1"/>
</dbReference>
<evidence type="ECO:0000259" key="3">
    <source>
        <dbReference type="PROSITE" id="PS50089"/>
    </source>
</evidence>
<evidence type="ECO:0000256" key="2">
    <source>
        <dbReference type="SAM" id="MobiDB-lite"/>
    </source>
</evidence>
<gene>
    <name evidence="4" type="ORF">BS47DRAFT_21728</name>
</gene>
<proteinExistence type="predicted"/>
<dbReference type="OrthoDB" id="6105938at2759"/>
<evidence type="ECO:0000256" key="1">
    <source>
        <dbReference type="PROSITE-ProRule" id="PRU00175"/>
    </source>
</evidence>
<feature type="region of interest" description="Disordered" evidence="2">
    <location>
        <begin position="54"/>
        <end position="74"/>
    </location>
</feature>
<keyword evidence="5" id="KW-1185">Reference proteome</keyword>
<dbReference type="SUPFAM" id="SSF57850">
    <property type="entry name" value="RING/U-box"/>
    <property type="match status" value="1"/>
</dbReference>
<accession>A0A9P6B9A9</accession>
<organism evidence="4 5">
    <name type="scientific">Hydnum rufescens UP504</name>
    <dbReference type="NCBI Taxonomy" id="1448309"/>
    <lineage>
        <taxon>Eukaryota</taxon>
        <taxon>Fungi</taxon>
        <taxon>Dikarya</taxon>
        <taxon>Basidiomycota</taxon>
        <taxon>Agaricomycotina</taxon>
        <taxon>Agaricomycetes</taxon>
        <taxon>Cantharellales</taxon>
        <taxon>Hydnaceae</taxon>
        <taxon>Hydnum</taxon>
    </lineage>
</organism>
<dbReference type="InterPro" id="IPR001841">
    <property type="entry name" value="Znf_RING"/>
</dbReference>
<dbReference type="Gene3D" id="3.30.40.10">
    <property type="entry name" value="Zinc/RING finger domain, C3HC4 (zinc finger)"/>
    <property type="match status" value="1"/>
</dbReference>
<keyword evidence="1" id="KW-0479">Metal-binding</keyword>
<keyword evidence="1" id="KW-0863">Zinc-finger</keyword>
<comment type="caution">
    <text evidence="4">The sequence shown here is derived from an EMBL/GenBank/DDBJ whole genome shotgun (WGS) entry which is preliminary data.</text>
</comment>
<dbReference type="InterPro" id="IPR013083">
    <property type="entry name" value="Znf_RING/FYVE/PHD"/>
</dbReference>
<dbReference type="GO" id="GO:0008270">
    <property type="term" value="F:zinc ion binding"/>
    <property type="evidence" value="ECO:0007669"/>
    <property type="project" value="UniProtKB-KW"/>
</dbReference>
<dbReference type="EMBL" id="MU128918">
    <property type="protein sequence ID" value="KAF9519300.1"/>
    <property type="molecule type" value="Genomic_DNA"/>
</dbReference>
<reference evidence="4" key="1">
    <citation type="journal article" date="2020" name="Nat. Commun.">
        <title>Large-scale genome sequencing of mycorrhizal fungi provides insights into the early evolution of symbiotic traits.</title>
        <authorList>
            <person name="Miyauchi S."/>
            <person name="Kiss E."/>
            <person name="Kuo A."/>
            <person name="Drula E."/>
            <person name="Kohler A."/>
            <person name="Sanchez-Garcia M."/>
            <person name="Morin E."/>
            <person name="Andreopoulos B."/>
            <person name="Barry K.W."/>
            <person name="Bonito G."/>
            <person name="Buee M."/>
            <person name="Carver A."/>
            <person name="Chen C."/>
            <person name="Cichocki N."/>
            <person name="Clum A."/>
            <person name="Culley D."/>
            <person name="Crous P.W."/>
            <person name="Fauchery L."/>
            <person name="Girlanda M."/>
            <person name="Hayes R.D."/>
            <person name="Keri Z."/>
            <person name="LaButti K."/>
            <person name="Lipzen A."/>
            <person name="Lombard V."/>
            <person name="Magnuson J."/>
            <person name="Maillard F."/>
            <person name="Murat C."/>
            <person name="Nolan M."/>
            <person name="Ohm R.A."/>
            <person name="Pangilinan J."/>
            <person name="Pereira M.F."/>
            <person name="Perotto S."/>
            <person name="Peter M."/>
            <person name="Pfister S."/>
            <person name="Riley R."/>
            <person name="Sitrit Y."/>
            <person name="Stielow J.B."/>
            <person name="Szollosi G."/>
            <person name="Zifcakova L."/>
            <person name="Stursova M."/>
            <person name="Spatafora J.W."/>
            <person name="Tedersoo L."/>
            <person name="Vaario L.M."/>
            <person name="Yamada A."/>
            <person name="Yan M."/>
            <person name="Wang P."/>
            <person name="Xu J."/>
            <person name="Bruns T."/>
            <person name="Baldrian P."/>
            <person name="Vilgalys R."/>
            <person name="Dunand C."/>
            <person name="Henrissat B."/>
            <person name="Grigoriev I.V."/>
            <person name="Hibbett D."/>
            <person name="Nagy L.G."/>
            <person name="Martin F.M."/>
        </authorList>
    </citation>
    <scope>NUCLEOTIDE SEQUENCE</scope>
    <source>
        <strain evidence="4">UP504</strain>
    </source>
</reference>
<evidence type="ECO:0000313" key="4">
    <source>
        <dbReference type="EMBL" id="KAF9519300.1"/>
    </source>
</evidence>
<evidence type="ECO:0000313" key="5">
    <source>
        <dbReference type="Proteomes" id="UP000886523"/>
    </source>
</evidence>
<dbReference type="AlphaFoldDB" id="A0A9P6B9A9"/>
<sequence>MLAPESTSQRSRNGTHHGRSVSPEFLEFQARDASPLGFDSDIALATALSLSMEISSPTSPNSMPPDGIAPSSELGFDSDIALATALSLSLEISGSTSPNSMPPDGIAPSSDTRNGIALAFFAHHDQNRTTHSDSSQVQCPICLEDMTGRATTGAPCGHMLCRTCRENLIDSSDSWPKCHMCRMPYAA</sequence>
<name>A0A9P6B9A9_9AGAM</name>
<dbReference type="SMART" id="SM00184">
    <property type="entry name" value="RING"/>
    <property type="match status" value="1"/>
</dbReference>
<feature type="domain" description="RING-type" evidence="3">
    <location>
        <begin position="139"/>
        <end position="182"/>
    </location>
</feature>
<protein>
    <recommendedName>
        <fullName evidence="3">RING-type domain-containing protein</fullName>
    </recommendedName>
</protein>
<keyword evidence="1" id="KW-0862">Zinc</keyword>
<feature type="region of interest" description="Disordered" evidence="2">
    <location>
        <begin position="1"/>
        <end position="26"/>
    </location>
</feature>
<dbReference type="Proteomes" id="UP000886523">
    <property type="component" value="Unassembled WGS sequence"/>
</dbReference>
<dbReference type="PROSITE" id="PS50089">
    <property type="entry name" value="ZF_RING_2"/>
    <property type="match status" value="1"/>
</dbReference>